<dbReference type="EMBL" id="JASBWT010000001">
    <property type="protein sequence ID" value="KAJ9108914.1"/>
    <property type="molecule type" value="Genomic_DNA"/>
</dbReference>
<name>A0ACC2WCM0_9TREE</name>
<dbReference type="Proteomes" id="UP001227268">
    <property type="component" value="Unassembled WGS sequence"/>
</dbReference>
<proteinExistence type="predicted"/>
<comment type="caution">
    <text evidence="1">The sequence shown here is derived from an EMBL/GenBank/DDBJ whole genome shotgun (WGS) entry which is preliminary data.</text>
</comment>
<sequence length="609" mass="66541">MNIDEKPHNAMADPEQALDITTAPPVDNPVAMTQVGEPDLVAEQEQQDDTREHDNPVDIEQGDVAQAATVAIEGGDVEMETVQPTVDAPIIDKLVQEPNAAERMEDTVPSAQDTTSQSIEAQPQAVATAITEAPTSHVGTEPEETKEAAGEQKDTEAVAVETEAQAPTQVDLGTEATKDVQVEKTPAAKSAPQSDVDADDLFGSDDDDLKQSRTTKSIADTDSVVEALSPARDSARAPVGEGSAAEDDNEVEDEDEEMPRRKKRRGESPISGDGDDAAVRGERLDGGEDVKEDRREDDDDDERTAEPEETDEAFARKRALDARIEAIGKAGKRKRSRKKDDSEDLGLDRQIEEMTTMMDNAIRSDIDMNKSRKPALSKTQILSRVIAVLQNASLQQSILESNDFLSTLRRFIEPMEDGSLPSLTIQKGILFQLGRLEGLEVIHLRNSGLGKVVNFYTRCKSCQPEIIRQANLLIDRWSKPILDTGNNARASARARAEAEREDQDDRHAAESGERGEGGASNGESGGRPKDRKAMRSGALLYQKVQADKEKGDDKQKSSRLPSHIGHAYAVAPAARRSAKGPEEQAMEEARQREAERINRFKKKAMQASR</sequence>
<accession>A0ACC2WCM0</accession>
<keyword evidence="2" id="KW-1185">Reference proteome</keyword>
<gene>
    <name evidence="1" type="ORF">QFC21_000235</name>
</gene>
<reference evidence="1" key="1">
    <citation type="submission" date="2023-04" db="EMBL/GenBank/DDBJ databases">
        <title>Draft Genome sequencing of Naganishia species isolated from polar environments using Oxford Nanopore Technology.</title>
        <authorList>
            <person name="Leo P."/>
            <person name="Venkateswaran K."/>
        </authorList>
    </citation>
    <scope>NUCLEOTIDE SEQUENCE</scope>
    <source>
        <strain evidence="1">MNA-CCFEE 5423</strain>
    </source>
</reference>
<evidence type="ECO:0000313" key="2">
    <source>
        <dbReference type="Proteomes" id="UP001227268"/>
    </source>
</evidence>
<organism evidence="1 2">
    <name type="scientific">Naganishia friedmannii</name>
    <dbReference type="NCBI Taxonomy" id="89922"/>
    <lineage>
        <taxon>Eukaryota</taxon>
        <taxon>Fungi</taxon>
        <taxon>Dikarya</taxon>
        <taxon>Basidiomycota</taxon>
        <taxon>Agaricomycotina</taxon>
        <taxon>Tremellomycetes</taxon>
        <taxon>Filobasidiales</taxon>
        <taxon>Filobasidiaceae</taxon>
        <taxon>Naganishia</taxon>
    </lineage>
</organism>
<protein>
    <submittedName>
        <fullName evidence="1">Uncharacterized protein</fullName>
    </submittedName>
</protein>
<evidence type="ECO:0000313" key="1">
    <source>
        <dbReference type="EMBL" id="KAJ9108914.1"/>
    </source>
</evidence>